<accession>A0A0D5NES1</accession>
<reference evidence="2 3" key="1">
    <citation type="journal article" date="2015" name="J. Biotechnol.">
        <title>Complete genome sequence of Paenibacillus beijingensis 7188(T) (=DSM 24997(T)), a novel rhizobacterium from jujube garden soil.</title>
        <authorList>
            <person name="Kwak Y."/>
            <person name="Shin J.H."/>
        </authorList>
    </citation>
    <scope>NUCLEOTIDE SEQUENCE [LARGE SCALE GENOMIC DNA]</scope>
    <source>
        <strain evidence="2 3">DSM 24997</strain>
    </source>
</reference>
<dbReference type="OrthoDB" id="26793at2"/>
<dbReference type="AlphaFoldDB" id="A0A0D5NES1"/>
<dbReference type="GO" id="GO:0003676">
    <property type="term" value="F:nucleic acid binding"/>
    <property type="evidence" value="ECO:0007669"/>
    <property type="project" value="InterPro"/>
</dbReference>
<evidence type="ECO:0000313" key="2">
    <source>
        <dbReference type="EMBL" id="AJY73630.1"/>
    </source>
</evidence>
<reference evidence="3" key="2">
    <citation type="submission" date="2015-03" db="EMBL/GenBank/DDBJ databases">
        <title>Genome sequence of Paenibacillus beijingensis strain DSM 24997T.</title>
        <authorList>
            <person name="Kwak Y."/>
            <person name="Shin J.-H."/>
        </authorList>
    </citation>
    <scope>NUCLEOTIDE SEQUENCE [LARGE SCALE GENOMIC DNA]</scope>
    <source>
        <strain evidence="3">DSM 24997</strain>
    </source>
</reference>
<organism evidence="2 3">
    <name type="scientific">Paenibacillus beijingensis</name>
    <dbReference type="NCBI Taxonomy" id="1126833"/>
    <lineage>
        <taxon>Bacteria</taxon>
        <taxon>Bacillati</taxon>
        <taxon>Bacillota</taxon>
        <taxon>Bacilli</taxon>
        <taxon>Bacillales</taxon>
        <taxon>Paenibacillaceae</taxon>
        <taxon>Paenibacillus</taxon>
    </lineage>
</organism>
<dbReference type="SUPFAM" id="SSF47819">
    <property type="entry name" value="HRDC-like"/>
    <property type="match status" value="1"/>
</dbReference>
<dbReference type="Gene3D" id="1.10.150.80">
    <property type="entry name" value="HRDC domain"/>
    <property type="match status" value="1"/>
</dbReference>
<keyword evidence="3" id="KW-1185">Reference proteome</keyword>
<dbReference type="HOGENOM" id="CLU_825949_0_0_9"/>
<dbReference type="KEGG" id="pbj:VN24_02040"/>
<dbReference type="PROSITE" id="PS50967">
    <property type="entry name" value="HRDC"/>
    <property type="match status" value="1"/>
</dbReference>
<sequence>MQIVFLNTFEKWLPDGSALSAQLTICEQQGLWSVLWKKQSGHEDESPSIWYEGISWEEMLTAFRHGVAIQMGEGFTPIIDGMLEDKPIGRGSTVSKLQCYGELHAKPELFEQLREWRRLKALSEKKSAYLVATNRMLWMISAFVPHTPEQMRQIPGWGTSKQESYAAEVLDITREFEQQCVFPLDWVEGALEQDVYTKWLFKQKENKYKSRMDKQQLNRRILQFVKEGGTLEQLSGETGLPRRELMERIEQLEQEGYDMEPLISRELSEMPPEEQQQVWNALLEEGDKYLKPILHRVYGEETNFGNKLDIIYDRLRMLRLRFRRSADPQAM</sequence>
<dbReference type="RefSeq" id="WP_045669065.1">
    <property type="nucleotide sequence ID" value="NZ_CP011058.1"/>
</dbReference>
<gene>
    <name evidence="2" type="ORF">VN24_02040</name>
</gene>
<evidence type="ECO:0000313" key="3">
    <source>
        <dbReference type="Proteomes" id="UP000032633"/>
    </source>
</evidence>
<dbReference type="InterPro" id="IPR010997">
    <property type="entry name" value="HRDC-like_sf"/>
</dbReference>
<dbReference type="GO" id="GO:0000166">
    <property type="term" value="F:nucleotide binding"/>
    <property type="evidence" value="ECO:0007669"/>
    <property type="project" value="InterPro"/>
</dbReference>
<proteinExistence type="predicted"/>
<dbReference type="EMBL" id="CP011058">
    <property type="protein sequence ID" value="AJY73630.1"/>
    <property type="molecule type" value="Genomic_DNA"/>
</dbReference>
<dbReference type="Proteomes" id="UP000032633">
    <property type="component" value="Chromosome"/>
</dbReference>
<dbReference type="STRING" id="1126833.VN24_02040"/>
<evidence type="ECO:0000259" key="1">
    <source>
        <dbReference type="PROSITE" id="PS50967"/>
    </source>
</evidence>
<dbReference type="Pfam" id="PF00570">
    <property type="entry name" value="HRDC"/>
    <property type="match status" value="1"/>
</dbReference>
<protein>
    <submittedName>
        <fullName evidence="2">Aldolase</fullName>
    </submittedName>
</protein>
<dbReference type="InterPro" id="IPR002121">
    <property type="entry name" value="HRDC_dom"/>
</dbReference>
<dbReference type="InterPro" id="IPR044876">
    <property type="entry name" value="HRDC_dom_sf"/>
</dbReference>
<feature type="domain" description="HRDC" evidence="1">
    <location>
        <begin position="103"/>
        <end position="183"/>
    </location>
</feature>
<dbReference type="PATRIC" id="fig|1126833.4.peg.448"/>
<name>A0A0D5NES1_9BACL</name>